<dbReference type="Pfam" id="PF02801">
    <property type="entry name" value="Ketoacyl-synt_C"/>
    <property type="match status" value="1"/>
</dbReference>
<dbReference type="PROSITE" id="PS52004">
    <property type="entry name" value="KS3_2"/>
    <property type="match status" value="1"/>
</dbReference>
<dbReference type="Pfam" id="PF08242">
    <property type="entry name" value="Methyltransf_12"/>
    <property type="match status" value="1"/>
</dbReference>
<dbReference type="InterPro" id="IPR049552">
    <property type="entry name" value="PKS_DH_N"/>
</dbReference>
<dbReference type="InterPro" id="IPR042099">
    <property type="entry name" value="ANL_N_sf"/>
</dbReference>
<dbReference type="SUPFAM" id="SSF52777">
    <property type="entry name" value="CoA-dependent acyltransferases"/>
    <property type="match status" value="2"/>
</dbReference>
<dbReference type="InterPro" id="IPR009081">
    <property type="entry name" value="PP-bd_ACP"/>
</dbReference>
<evidence type="ECO:0000256" key="8">
    <source>
        <dbReference type="ARBA" id="ARBA00023268"/>
    </source>
</evidence>
<dbReference type="FunFam" id="3.40.47.10:FF:000019">
    <property type="entry name" value="Polyketide synthase type I"/>
    <property type="match status" value="1"/>
</dbReference>
<dbReference type="CDD" id="cd05930">
    <property type="entry name" value="A_NRPS"/>
    <property type="match status" value="1"/>
</dbReference>
<dbReference type="PROSITE" id="PS00455">
    <property type="entry name" value="AMP_BINDING"/>
    <property type="match status" value="1"/>
</dbReference>
<dbReference type="InterPro" id="IPR050091">
    <property type="entry name" value="PKS_NRPS_Biosynth_Enz"/>
</dbReference>
<dbReference type="GO" id="GO:0004315">
    <property type="term" value="F:3-oxoacyl-[acyl-carrier-protein] synthase activity"/>
    <property type="evidence" value="ECO:0007669"/>
    <property type="project" value="InterPro"/>
</dbReference>
<evidence type="ECO:0000259" key="12">
    <source>
        <dbReference type="PROSITE" id="PS52004"/>
    </source>
</evidence>
<dbReference type="InterPro" id="IPR020806">
    <property type="entry name" value="PKS_PP-bd"/>
</dbReference>
<dbReference type="CDD" id="cd00833">
    <property type="entry name" value="PKS"/>
    <property type="match status" value="1"/>
</dbReference>
<feature type="domain" description="Carrier" evidence="11">
    <location>
        <begin position="2406"/>
        <end position="2483"/>
    </location>
</feature>
<dbReference type="PANTHER" id="PTHR43775:SF20">
    <property type="entry name" value="HYBRID PKS-NRPS SYNTHETASE APDA"/>
    <property type="match status" value="1"/>
</dbReference>
<dbReference type="SUPFAM" id="SSF52151">
    <property type="entry name" value="FabD/lysophospholipase-like"/>
    <property type="match status" value="1"/>
</dbReference>
<dbReference type="InterPro" id="IPR006162">
    <property type="entry name" value="Ppantetheine_attach_site"/>
</dbReference>
<dbReference type="GO" id="GO:0016874">
    <property type="term" value="F:ligase activity"/>
    <property type="evidence" value="ECO:0007669"/>
    <property type="project" value="UniProtKB-KW"/>
</dbReference>
<dbReference type="Pfam" id="PF00501">
    <property type="entry name" value="AMP-binding"/>
    <property type="match status" value="1"/>
</dbReference>
<dbReference type="Pfam" id="PF21089">
    <property type="entry name" value="PKS_DH_N"/>
    <property type="match status" value="1"/>
</dbReference>
<dbReference type="Pfam" id="PF14765">
    <property type="entry name" value="PS-DH"/>
    <property type="match status" value="1"/>
</dbReference>
<accession>A0A6B9PLW5</accession>
<dbReference type="InterPro" id="IPR016035">
    <property type="entry name" value="Acyl_Trfase/lysoPLipase"/>
</dbReference>
<dbReference type="GO" id="GO:0008168">
    <property type="term" value="F:methyltransferase activity"/>
    <property type="evidence" value="ECO:0007669"/>
    <property type="project" value="UniProtKB-KW"/>
</dbReference>
<dbReference type="Gene3D" id="1.10.1200.10">
    <property type="entry name" value="ACP-like"/>
    <property type="match status" value="2"/>
</dbReference>
<keyword evidence="8" id="KW-0511">Multifunctional enzyme</keyword>
<dbReference type="GO" id="GO:0032259">
    <property type="term" value="P:methylation"/>
    <property type="evidence" value="ECO:0007669"/>
    <property type="project" value="UniProtKB-KW"/>
</dbReference>
<evidence type="ECO:0000256" key="3">
    <source>
        <dbReference type="ARBA" id="ARBA00022598"/>
    </source>
</evidence>
<dbReference type="InterPro" id="IPR016036">
    <property type="entry name" value="Malonyl_transacylase_ACP-bd"/>
</dbReference>
<dbReference type="InterPro" id="IPR023213">
    <property type="entry name" value="CAT-like_dom_sf"/>
</dbReference>
<dbReference type="SMART" id="SM00823">
    <property type="entry name" value="PKS_PP"/>
    <property type="match status" value="2"/>
</dbReference>
<dbReference type="GO" id="GO:0009403">
    <property type="term" value="P:toxin biosynthetic process"/>
    <property type="evidence" value="ECO:0007669"/>
    <property type="project" value="UniProtKB-ARBA"/>
</dbReference>
<evidence type="ECO:0000256" key="9">
    <source>
        <dbReference type="PROSITE-ProRule" id="PRU01363"/>
    </source>
</evidence>
<dbReference type="InterPro" id="IPR032821">
    <property type="entry name" value="PKS_assoc"/>
</dbReference>
<evidence type="ECO:0000256" key="2">
    <source>
        <dbReference type="ARBA" id="ARBA00022553"/>
    </source>
</evidence>
<evidence type="ECO:0000259" key="13">
    <source>
        <dbReference type="PROSITE" id="PS52019"/>
    </source>
</evidence>
<dbReference type="Gene3D" id="3.40.50.720">
    <property type="entry name" value="NAD(P)-binding Rossmann-like Domain"/>
    <property type="match status" value="3"/>
</dbReference>
<feature type="region of interest" description="Disordered" evidence="10">
    <location>
        <begin position="2491"/>
        <end position="2512"/>
    </location>
</feature>
<keyword evidence="5" id="KW-0808">Transferase</keyword>
<dbReference type="Gene3D" id="3.40.47.10">
    <property type="match status" value="1"/>
</dbReference>
<dbReference type="SMART" id="SM00822">
    <property type="entry name" value="PKS_KR"/>
    <property type="match status" value="1"/>
</dbReference>
<feature type="active site" description="Proton acceptor; for dehydratase activity" evidence="9">
    <location>
        <position position="975"/>
    </location>
</feature>
<dbReference type="Pfam" id="PF16197">
    <property type="entry name" value="KAsynt_C_assoc"/>
    <property type="match status" value="1"/>
</dbReference>
<keyword evidence="1" id="KW-0596">Phosphopantetheine</keyword>
<feature type="domain" description="Carrier" evidence="11">
    <location>
        <begin position="3581"/>
        <end position="3658"/>
    </location>
</feature>
<dbReference type="InterPro" id="IPR000873">
    <property type="entry name" value="AMP-dep_synth/lig_dom"/>
</dbReference>
<dbReference type="InterPro" id="IPR016039">
    <property type="entry name" value="Thiolase-like"/>
</dbReference>
<dbReference type="SUPFAM" id="SSF47336">
    <property type="entry name" value="ACP-like"/>
    <property type="match status" value="2"/>
</dbReference>
<keyword evidence="7" id="KW-0560">Oxidoreductase</keyword>
<dbReference type="SMART" id="SM00825">
    <property type="entry name" value="PKS_KS"/>
    <property type="match status" value="1"/>
</dbReference>
<dbReference type="Pfam" id="PF08659">
    <property type="entry name" value="KR"/>
    <property type="match status" value="1"/>
</dbReference>
<dbReference type="InterPro" id="IPR020841">
    <property type="entry name" value="PKS_Beta-ketoAc_synthase_dom"/>
</dbReference>
<dbReference type="InterPro" id="IPR049900">
    <property type="entry name" value="PKS_mFAS_DH"/>
</dbReference>
<evidence type="ECO:0000256" key="5">
    <source>
        <dbReference type="ARBA" id="ARBA00022679"/>
    </source>
</evidence>
<dbReference type="InterPro" id="IPR036291">
    <property type="entry name" value="NAD(P)-bd_dom_sf"/>
</dbReference>
<reference evidence="14" key="1">
    <citation type="journal article" date="2020" name="Appl. Microbiol. Biotechnol.">
        <title>Chaetoglobosins and azaphilones from Chaetomium globosum associated with Apostichopus japonicus.</title>
        <authorList>
            <person name="Qi J."/>
            <person name="Jiang L."/>
            <person name="Zhao P."/>
            <person name="Chen H."/>
            <person name="Jia X."/>
            <person name="Zhao L."/>
            <person name="Dai H."/>
            <person name="Hu J."/>
            <person name="Liu C."/>
            <person name="Shim S.H."/>
            <person name="Xia X."/>
            <person name="Zhang L."/>
        </authorList>
    </citation>
    <scope>NUCLEOTIDE SEQUENCE</scope>
    <source>
        <strain evidence="14">E-C-2</strain>
    </source>
</reference>
<dbReference type="Gene3D" id="3.30.559.10">
    <property type="entry name" value="Chloramphenicol acetyltransferase-like domain"/>
    <property type="match status" value="1"/>
</dbReference>
<dbReference type="SUPFAM" id="SSF51735">
    <property type="entry name" value="NAD(P)-binding Rossmann-fold domains"/>
    <property type="match status" value="2"/>
</dbReference>
<feature type="compositionally biased region" description="Low complexity" evidence="10">
    <location>
        <begin position="2526"/>
        <end position="2536"/>
    </location>
</feature>
<dbReference type="Pfam" id="PF00668">
    <property type="entry name" value="Condensation"/>
    <property type="match status" value="1"/>
</dbReference>
<keyword evidence="4" id="KW-0489">Methyltransferase</keyword>
<dbReference type="InterPro" id="IPR020845">
    <property type="entry name" value="AMP-binding_CS"/>
</dbReference>
<evidence type="ECO:0000256" key="7">
    <source>
        <dbReference type="ARBA" id="ARBA00023002"/>
    </source>
</evidence>
<dbReference type="Pfam" id="PF00550">
    <property type="entry name" value="PP-binding"/>
    <property type="match status" value="2"/>
</dbReference>
<organism evidence="14">
    <name type="scientific">Chaetomium globosum</name>
    <name type="common">Soil fungus</name>
    <dbReference type="NCBI Taxonomy" id="38033"/>
    <lineage>
        <taxon>Eukaryota</taxon>
        <taxon>Fungi</taxon>
        <taxon>Dikarya</taxon>
        <taxon>Ascomycota</taxon>
        <taxon>Pezizomycotina</taxon>
        <taxon>Sordariomycetes</taxon>
        <taxon>Sordariomycetidae</taxon>
        <taxon>Sordariales</taxon>
        <taxon>Chaetomiaceae</taxon>
        <taxon>Chaetomium</taxon>
    </lineage>
</organism>
<dbReference type="GO" id="GO:0006633">
    <property type="term" value="P:fatty acid biosynthetic process"/>
    <property type="evidence" value="ECO:0007669"/>
    <property type="project" value="InterPro"/>
</dbReference>
<dbReference type="InterPro" id="IPR029063">
    <property type="entry name" value="SAM-dependent_MTases_sf"/>
</dbReference>
<dbReference type="InterPro" id="IPR014031">
    <property type="entry name" value="Ketoacyl_synth_C"/>
</dbReference>
<dbReference type="SUPFAM" id="SSF53335">
    <property type="entry name" value="S-adenosyl-L-methionine-dependent methyltransferases"/>
    <property type="match status" value="1"/>
</dbReference>
<evidence type="ECO:0000256" key="4">
    <source>
        <dbReference type="ARBA" id="ARBA00022603"/>
    </source>
</evidence>
<dbReference type="InterPro" id="IPR001242">
    <property type="entry name" value="Condensation_dom"/>
</dbReference>
<feature type="active site" description="Proton donor; for dehydratase activity" evidence="9">
    <location>
        <position position="1153"/>
    </location>
</feature>
<dbReference type="SMART" id="SM00827">
    <property type="entry name" value="PKS_AT"/>
    <property type="match status" value="1"/>
</dbReference>
<dbReference type="EMBL" id="MN367318">
    <property type="protein sequence ID" value="QHD43130.1"/>
    <property type="molecule type" value="Genomic_DNA"/>
</dbReference>
<feature type="region of interest" description="Disordered" evidence="10">
    <location>
        <begin position="2526"/>
        <end position="2565"/>
    </location>
</feature>
<dbReference type="Pfam" id="PF00698">
    <property type="entry name" value="Acyl_transf_1"/>
    <property type="match status" value="1"/>
</dbReference>
<dbReference type="Gene3D" id="3.40.366.10">
    <property type="entry name" value="Malonyl-Coenzyme A Acyl Carrier Protein, domain 2"/>
    <property type="match status" value="1"/>
</dbReference>
<dbReference type="Gene3D" id="3.30.70.3290">
    <property type="match status" value="1"/>
</dbReference>
<dbReference type="CDD" id="cd19532">
    <property type="entry name" value="C_PKS-NRPS"/>
    <property type="match status" value="1"/>
</dbReference>
<dbReference type="PROSITE" id="PS50075">
    <property type="entry name" value="CARRIER"/>
    <property type="match status" value="2"/>
</dbReference>
<dbReference type="InterPro" id="IPR049551">
    <property type="entry name" value="PKS_DH_C"/>
</dbReference>
<dbReference type="Pfam" id="PF07993">
    <property type="entry name" value="NAD_binding_4"/>
    <property type="match status" value="1"/>
</dbReference>
<dbReference type="PANTHER" id="PTHR43775">
    <property type="entry name" value="FATTY ACID SYNTHASE"/>
    <property type="match status" value="1"/>
</dbReference>
<dbReference type="InterPro" id="IPR014030">
    <property type="entry name" value="Ketoacyl_synth_N"/>
</dbReference>
<dbReference type="InterPro" id="IPR018201">
    <property type="entry name" value="Ketoacyl_synth_AS"/>
</dbReference>
<feature type="region of interest" description="N-terminal hotdog fold" evidence="9">
    <location>
        <begin position="943"/>
        <end position="1076"/>
    </location>
</feature>
<sequence length="4036" mass="438009">MSKEPIAIIGSGCRLPGGADTPSKLWKLLQCPPDLQREIPKERFNVDRFYHPDNAHHGTANVRHSYFIENDFKSFDAGFFGIKAAEALAMDPQQRLLLETVYESLESAGLPMEDLRGSQTGVYVGNMSVDFTEILVQDIDTFPTYFAPGTARSILSNRISYFFDWHGPSITIDTACSSSLIAVHQAVQSLRNGEVPLAIAAGANLLLGPSQYVAESKLKMLSPGGLSRMWDEEADGYARGDGFASVVLKPLKDAIRDGDRIECIIRETGSNQDGRTQGITMPSPIAQSALIRETYQRAGLDLSRPADRPQYFEAHGTGTPAGDPVESEAISTSFFGPDSRFKRQPGDAKLLVGSIKTVLGHTEGTAGLASLIKVSLALQNGKVPPNLHFNRLSPSVKPHYQNLQIPTSLIDWPEVPEGGVRRASVNSFGFGGANAHAILEAYTPETAKELPTAPSPFSFAPLLFSAASDTALAANIAAHADFIENAQDDVNLGDIAHTLHSHRSALAKRAVFASASRGDLVARLRGHATEDKAKSDAPLARSMSSRPRTLGVFTGQGAQWPRMGAELIERSQAVSKIVDELEASLATLPEPDRPPWSLRAEMLAPPATSQIAKAEFSQPLCTALQIVLVDVLREAGVVFDAVVGHSSGEIAAAYAAGVVTASEAIRIAYYRGFHTHRCGGTGGQPGAMMAVGTSLEDGEELCALDAFKGRLSVAASNSSSSITLSGDADAVAEAAVVCDEENKFHRVLRVDKAYHSHHMMPCLGPYVESLRGACNISPTPQNGSGCVWISSVYATDIADVQDDLGSVYWAKNMGQTVLFSQALDTALREQGPFDQVVELGAHPALKGPAIQVIEETTREKIPYVGTLLRQRDATEALAEGLGALWAANGRASVDLAKYEAFLSGHAHQVLADELPRYQWDHQTAYYHDSRLLKALRTAPMTPNELLGTRIMDNSPSEARWRNRLSANEVPWLRDHRVQNQAIFPGAGYIATGLEAVRELLGSEPLLLIKMQDILIGQALIIPEPGSVETMVSVTNIVRDADKITARFTFFADEGRADSVSMAEKASANLIISLGEPDPDALPPRPEPGQDFHMLDVPEERFYDAVGSLGFGYTGPFRALSGLSRKMDYATGCVVQPEPTQGFGRLLVHPAALDAAVQSIILAYCFPGDTRLRTTHLPTRIDSIRVNVPLCEANRSAQTPFRSSVPSGGGVELSDINGDVDLYDENGLTLIQLQGLHTKPLVPPTPNTDLPLFTEWVWGPLSPHGRDLTLRGADAEAERELFNDLERVAYFYLRRLDAAIPPEQRVDLPAHQASLFRYVEYVLGRVKMGSLPHARPGWKEDTHEQILRVIADRPDSIDLELMHAVGENLAGVIRGEMNMLEPMMQDNKLNRFYIEALGMSRYLEELSRMAAQISHRYPQMHVLEVGAGTGGATKVLLRHLQGGFESYAYTDISSGFFPSARETFEAYTDKMTFKTLDIEKDIAEQGYQEESFDLVIANLVVHATKDLEVTVRNLRRLVKPGGYLLLLEITDNDPLRFGFIFGGLPGWWLGEEEDRGLSPCVEVTTWDRILRNTGFSGADEVTVRDPNNPLSVILTQALDDRVQLMRQPLTAQPLAMQFDSLTILGAETGRAAELARDVEAMLSPYFKRARTVTSLVGLGPQDLPLMGTVLSLVELDTPVFKGITPERLRGFQQVFQQSKNVLWVTTGYKADDPYSAMVYGVGRNVVLEMSHLRLQFLDLETLAAANPQTLAECVLRFEFSDMWEQAADKRPLLWTTEPDLAYEGGRLRMPRIKPSKERNARYNSSRRPVTKEVDPIASPLALQSLDDTGKDYTLVAPSDRLAAGTRLDTVKIRVAKSILRAVRVLSTNYLFVVAGVDENGTSPLVAVSDSQASVVEVDRAWTMPIQHSEAGIETAIEQAMVALYDGLLAQALLQDVEHGRALAVLDASPSLTRALRSSGRYRGVEVVSLASKAAASGVPGTIPVHPRESVRSLKSKLPAHVDRLANFSNRADLARTIVSCLPAHCDFQDWQSLTRPGAVITERTLLGLADCEVPSVLRAAWAHVKVDQRSTDLAGVRRADPASLSQVVPGDATNQVCLVDWARHPTLPARIQPLVTTITFSPDKTYWLVGLTGGLGQSLCRWMVERGARYLVLTSRNPKLDPRWLAGVEALGAVVRAFPNDITSRDAVQAAYRTIMATMPPIGGVAHGAMVLHDSMFAEVTVEKMNKVLRPKVDGAIHLDEIFYDAPLDWFVYLSSVVVITGNKGQGIYAAANMFLNSMTMQRRKRGVPAAAVNIGAVLGNGYVTRELNHQQQTFLQEVGNNWLSEQDFLTIFAEGVTASRVDSTEAVEITTGLRLLSSRDENVTWATNPKFQYLVQAHVASAAAKLAKSSNVSLRKQLEDVKTIQEASEILEDAYTSKLRAVLQIAPDRDVLSAALDELGMDSLVAVEIRSWVLKELSADITVLEVLNSGTAGALFQLVRERALASLALSDPAEQPDEVNSPPATLDPVPARRPSTVLDVADISLDQGSSSDSGSLRETSNVHDSTILSSTAPSSPVSKPAGIVGGDLEQTPILEEESEGTVVSSPDAGIARSVPLSFSQARFWFLRHFLPDQSAFNITSVVRMHGRPDMERLALAIKAVGNHHEALRTAFRAGENEPVQTVLEETVLALEHRDISDPDEVTPAYEAVQRHIYDLEAGEMMRLQVLTLSPTEHFLILGYHHINMDGISFEVLFSDLQKAYLGVDFTPGVVQYPAFSILERDEYRLGKWKTELDFWKAEFARLPEPLPLLPLSQRASRPSVAQYATLRVERRIPADLSATIKTAARKFGAGVFAFYLAVLKALIVRYVDVDNLCIGLADANRRKAEVLESIGLYLNLVPLNVPCDRTQPFSDALQEMHTKYQRAFANARVPFDVLLHELDVPRSSSHPPLFQVFMNYRQGVSESREFCDCECEGELVSGGQLAYDLAVDVVENPGGETNVMLSVQESLYNVASAEVLLDSFFSLMEGFAANPVSRINKPPLHRQMAIEQAVELANGPIMDLGWAPTVSHRIEEMIQAHPNRLALTDGRGPDLTYAQLGARVDGIVKGLREVEARKVVGVLQHPTPAAISSILAVLKAGLTYVPLDPRVGPAKLAAIVGEAKPSCILVDDGTEADIGFLLLDDVTKVKNVASLPPSEDRLPIEAVPAGTAALMYTSGSTGAAKGICLAHAALCGRIETTVSELAVQEANESILQQTAFSFDISLFQSLLALTTASTLVVAPRETRGDPAALAKLMLTAGVTVTAATPTEYVHLIGHGASQLKQNEKWRLALCGGEKLSGQVVSGFRSLDKPELTLVNDYGPAEVTFRCSTTVVPYQGDDGQESARTTPLKTCANSAVYILGDDMKPLPVGLTGEVCIGGAGVALGYLNNDGLSAQRFLANPYASPTFVARGWTTMHRTGDRGRLSPVGGLILEGRIDGDSQVKLGGIRIELEEVERAVINDSQGAILEAAVSVRTDEVSGTEYLVAHTVMQSHEDSTAAQVDWLQQLQSRLSLPRYMTPSAIVPVSALPLSVSGKLDRRALRELPVGAALSTQTSAEESEGLPPMQNLIKQLWEEVIPNDLVAGREIGPKTDFFNVGGSSLLLVQLQALLRERFSVAPLVQQLFQASTLETMAALVDGRSGSSAQQNSDTPAPIDWEAEAGLLPDVSYDSATERQSGPAVASPPKVVILTGSTGFLGRHLLERLLRTSHVEKVYCVAVRKQPAELPGIFDDPRVELFPGDLSLAGLGLTDADTNRIFSTADAVIHNGADVSFMKTYVSLRPTNVLATKQLAGLSQRRRIPFHFVSSAAVTQLTPLDEIGEVSVAACPPAPTSTTASSAGGYVTAKWVSERHLELVSQASGLPVTIHRPSSILGNDASDIDLMGNLFRFVERLQAVPESRDWKGYFDLISVHTVAAAIIKAVTATATARDGKEHEKGYATATGQVRYQYEAGEIVYPLSTVADMGELEAAGFVMKTLPLEEWVAQAEEAGLNPLLAAYLKAAVGGNVRWAFPKLVSSTA</sequence>
<dbReference type="Pfam" id="PF00109">
    <property type="entry name" value="ketoacyl-synt"/>
    <property type="match status" value="1"/>
</dbReference>
<dbReference type="Gene3D" id="3.10.129.110">
    <property type="entry name" value="Polyketide synthase dehydratase"/>
    <property type="match status" value="1"/>
</dbReference>
<feature type="region of interest" description="C-terminal hotdog fold" evidence="9">
    <location>
        <begin position="1093"/>
        <end position="1246"/>
    </location>
</feature>
<keyword evidence="6" id="KW-0677">Repeat</keyword>
<protein>
    <submittedName>
        <fullName evidence="14">NRPS/PKS hybrid protein</fullName>
    </submittedName>
</protein>
<dbReference type="InterPro" id="IPR013120">
    <property type="entry name" value="FAR_NAD-bd"/>
</dbReference>
<dbReference type="InterPro" id="IPR013217">
    <property type="entry name" value="Methyltransf_12"/>
</dbReference>
<dbReference type="GO" id="GO:0004312">
    <property type="term" value="F:fatty acid synthase activity"/>
    <property type="evidence" value="ECO:0007669"/>
    <property type="project" value="TreeGrafter"/>
</dbReference>
<feature type="domain" description="PKS/mFAS DH" evidence="13">
    <location>
        <begin position="943"/>
        <end position="1246"/>
    </location>
</feature>
<feature type="compositionally biased region" description="Polar residues" evidence="10">
    <location>
        <begin position="2537"/>
        <end position="2557"/>
    </location>
</feature>
<gene>
    <name evidence="14" type="primary">PN-13</name>
</gene>
<dbReference type="SMART" id="SM00826">
    <property type="entry name" value="PKS_DH"/>
    <property type="match status" value="1"/>
</dbReference>
<dbReference type="PROSITE" id="PS00012">
    <property type="entry name" value="PHOSPHOPANTETHEINE"/>
    <property type="match status" value="1"/>
</dbReference>
<dbReference type="CDD" id="cd02440">
    <property type="entry name" value="AdoMet_MTases"/>
    <property type="match status" value="1"/>
</dbReference>
<dbReference type="Gene3D" id="3.40.50.12780">
    <property type="entry name" value="N-terminal domain of ligase-like"/>
    <property type="match status" value="1"/>
</dbReference>
<dbReference type="InterPro" id="IPR057326">
    <property type="entry name" value="KR_dom"/>
</dbReference>
<dbReference type="InterPro" id="IPR001227">
    <property type="entry name" value="Ac_transferase_dom_sf"/>
</dbReference>
<evidence type="ECO:0000256" key="1">
    <source>
        <dbReference type="ARBA" id="ARBA00022450"/>
    </source>
</evidence>
<dbReference type="PROSITE" id="PS00606">
    <property type="entry name" value="KS3_1"/>
    <property type="match status" value="1"/>
</dbReference>
<evidence type="ECO:0000256" key="6">
    <source>
        <dbReference type="ARBA" id="ARBA00022737"/>
    </source>
</evidence>
<dbReference type="VEuPathDB" id="FungiDB:CHGG_01239"/>
<dbReference type="InterPro" id="IPR014043">
    <property type="entry name" value="Acyl_transferase_dom"/>
</dbReference>
<dbReference type="InterPro" id="IPR042104">
    <property type="entry name" value="PKS_dehydratase_sf"/>
</dbReference>
<dbReference type="GO" id="GO:0016491">
    <property type="term" value="F:oxidoreductase activity"/>
    <property type="evidence" value="ECO:0007669"/>
    <property type="project" value="UniProtKB-KW"/>
</dbReference>
<dbReference type="GO" id="GO:0031177">
    <property type="term" value="F:phosphopantetheine binding"/>
    <property type="evidence" value="ECO:0007669"/>
    <property type="project" value="InterPro"/>
</dbReference>
<evidence type="ECO:0000256" key="10">
    <source>
        <dbReference type="SAM" id="MobiDB-lite"/>
    </source>
</evidence>
<keyword evidence="2" id="KW-0597">Phosphoprotein</keyword>
<proteinExistence type="predicted"/>
<name>A0A6B9PLW5_CHAGS</name>
<dbReference type="InterPro" id="IPR036736">
    <property type="entry name" value="ACP-like_sf"/>
</dbReference>
<dbReference type="PROSITE" id="PS52019">
    <property type="entry name" value="PKS_MFAS_DH"/>
    <property type="match status" value="1"/>
</dbReference>
<dbReference type="SUPFAM" id="SSF55048">
    <property type="entry name" value="Probable ACP-binding domain of malonyl-CoA ACP transacylase"/>
    <property type="match status" value="1"/>
</dbReference>
<evidence type="ECO:0000259" key="11">
    <source>
        <dbReference type="PROSITE" id="PS50075"/>
    </source>
</evidence>
<dbReference type="SUPFAM" id="SSF53901">
    <property type="entry name" value="Thiolase-like"/>
    <property type="match status" value="1"/>
</dbReference>
<evidence type="ECO:0000313" key="14">
    <source>
        <dbReference type="EMBL" id="QHD43130.1"/>
    </source>
</evidence>
<dbReference type="InterPro" id="IPR020807">
    <property type="entry name" value="PKS_DH"/>
</dbReference>
<dbReference type="Gene3D" id="3.30.559.30">
    <property type="entry name" value="Nonribosomal peptide synthetase, condensation domain"/>
    <property type="match status" value="1"/>
</dbReference>
<keyword evidence="3" id="KW-0436">Ligase</keyword>
<dbReference type="Gene3D" id="3.40.50.150">
    <property type="entry name" value="Vaccinia Virus protein VP39"/>
    <property type="match status" value="1"/>
</dbReference>
<dbReference type="InterPro" id="IPR013968">
    <property type="entry name" value="PKS_KR"/>
</dbReference>
<feature type="domain" description="Ketosynthase family 3 (KS3)" evidence="12">
    <location>
        <begin position="3"/>
        <end position="441"/>
    </location>
</feature>
<dbReference type="InterPro" id="IPR045851">
    <property type="entry name" value="AMP-bd_C_sf"/>
</dbReference>
<dbReference type="Gene3D" id="3.30.300.30">
    <property type="match status" value="1"/>
</dbReference>
<dbReference type="SUPFAM" id="SSF56801">
    <property type="entry name" value="Acetyl-CoA synthetase-like"/>
    <property type="match status" value="1"/>
</dbReference>